<evidence type="ECO:0000256" key="5">
    <source>
        <dbReference type="ARBA" id="ARBA00023015"/>
    </source>
</evidence>
<keyword evidence="13" id="KW-1185">Reference proteome</keyword>
<dbReference type="InterPro" id="IPR044817">
    <property type="entry name" value="SBP-like"/>
</dbReference>
<keyword evidence="2" id="KW-0479">Metal-binding</keyword>
<sequence>MDGEVSAQVASPIFLHQGLPGRFHEVPALARKRDLSWQGPNVNQQSPPQSQQRLMSSGYPNVQSNWNPKSWAWDSTAFIARPASDASEGALRLATPSKISEMDQQQKKNGEESVQDVTSVAPPEEEESLTLKLGGRSYATEEPAVRPNKRVRSGSPGNVGNYPTCQVDDCKTDLSNAKDYHRRHKVCEVHSKTTKAMVGNQMQRFCQQCSRFHLLSEFDEGKRSCRRRLAGHNRRRRKTQAEDASSRLLLPPNRANTGGGNLDIVNLLAILARLQGRCGELNGNSSLPDKDGIVHILNKINALPGLNSSATVPKTGGFDLNVSQASEDIEHHPNTDASAMDLLAVLSAALKASGANKAAALSQGSSDGSADDKTKINSLERAADVNSQSKIPRFSPISVDTRSVAPRPSTDVAEHPVEEARPSLQLQLFSSTEEDSPPKIGSCRRYLSSESSNPMEDGSHSSSPPIERRLFPLQSGTEALRLVGTSTCRENNGTVDAVANRDWRVPLERFKDAERRVGSRAISTLPHQAGYTSSSSGSDHSPSSSHSDVQDRTGRIIFKLFDKDPSNFPPSLRTEILAWLSHSPSEIESYIRPGCVVLSIYLAMPSFAWEELHEEFLQRVSALVQRGDSDLWKTGRFLVHTDRQLASHKDGKIHLSKSWRSWSAPELICVSPLAVVGGEETSVVLRGRNLTSPGTRVHCTFMGGYSSKELASSHSPSATVCDDSGVESFSFPGGSPNVFGRCFIEVENGLKGNNFPLIIADGTICRELRLLEPDVEVDLRTDAEARPRSREDCLHFLNELGWLFQRRQSCPPRLGDFSSSRFKFLFVFSVERDFSATVGKLLDILVEKCRGDDGAIQQSLEMLSEIQLLHRAVKRKCRKMVDLLLHYSVDGATDGKRFFLFPPDLKGPGGLSPLHLAASMQDSADIVDALTDDPQEKGLTCWASSVDDNGESPHGYAAMRNNHAYNRLVAVKIADRRNAQVSITIVNGEGAAPARSWAAMEVGKPPAAARSSSCARCAMGERVRIRSTLRPQGLLQRPYVHSMLAIAAVCVCVCLFLRGAPELGSVAPFKWETLGVGTM</sequence>
<gene>
    <name evidence="12" type="ORF">SI8410_14018711</name>
</gene>
<dbReference type="GO" id="GO:0008270">
    <property type="term" value="F:zinc ion binding"/>
    <property type="evidence" value="ECO:0007669"/>
    <property type="project" value="UniProtKB-KW"/>
</dbReference>
<evidence type="ECO:0000313" key="12">
    <source>
        <dbReference type="EMBL" id="CAA7408033.1"/>
    </source>
</evidence>
<keyword evidence="5" id="KW-0805">Transcription regulation</keyword>
<dbReference type="Pfam" id="PF03110">
    <property type="entry name" value="SBP"/>
    <property type="match status" value="1"/>
</dbReference>
<feature type="region of interest" description="Disordered" evidence="10">
    <location>
        <begin position="100"/>
        <end position="129"/>
    </location>
</feature>
<feature type="compositionally biased region" description="Basic residues" evidence="10">
    <location>
        <begin position="229"/>
        <end position="238"/>
    </location>
</feature>
<feature type="compositionally biased region" description="Basic and acidic residues" evidence="10">
    <location>
        <begin position="412"/>
        <end position="421"/>
    </location>
</feature>
<dbReference type="Proteomes" id="UP000663760">
    <property type="component" value="Chromosome 14"/>
</dbReference>
<feature type="region of interest" description="Disordered" evidence="10">
    <location>
        <begin position="518"/>
        <end position="549"/>
    </location>
</feature>
<dbReference type="PROSITE" id="PS51141">
    <property type="entry name" value="ZF_SBP"/>
    <property type="match status" value="1"/>
</dbReference>
<accession>A0A7I8LDE6</accession>
<feature type="region of interest" description="Disordered" evidence="10">
    <location>
        <begin position="229"/>
        <end position="254"/>
    </location>
</feature>
<feature type="region of interest" description="Disordered" evidence="10">
    <location>
        <begin position="380"/>
        <end position="468"/>
    </location>
</feature>
<proteinExistence type="predicted"/>
<keyword evidence="4" id="KW-0862">Zinc</keyword>
<dbReference type="EMBL" id="LR746277">
    <property type="protein sequence ID" value="CAA7408033.1"/>
    <property type="molecule type" value="Genomic_DNA"/>
</dbReference>
<evidence type="ECO:0000256" key="3">
    <source>
        <dbReference type="ARBA" id="ARBA00022771"/>
    </source>
</evidence>
<evidence type="ECO:0000256" key="6">
    <source>
        <dbReference type="ARBA" id="ARBA00023125"/>
    </source>
</evidence>
<dbReference type="Pfam" id="PF26102">
    <property type="entry name" value="Ig_SPL7"/>
    <property type="match status" value="1"/>
</dbReference>
<dbReference type="GO" id="GO:0005634">
    <property type="term" value="C:nucleus"/>
    <property type="evidence" value="ECO:0007669"/>
    <property type="project" value="UniProtKB-SubCell"/>
</dbReference>
<dbReference type="InterPro" id="IPR004333">
    <property type="entry name" value="SBP_dom"/>
</dbReference>
<evidence type="ECO:0000256" key="9">
    <source>
        <dbReference type="PROSITE-ProRule" id="PRU00470"/>
    </source>
</evidence>
<dbReference type="InterPro" id="IPR036893">
    <property type="entry name" value="SBP_sf"/>
</dbReference>
<evidence type="ECO:0000259" key="11">
    <source>
        <dbReference type="PROSITE" id="PS51141"/>
    </source>
</evidence>
<dbReference type="GO" id="GO:0003677">
    <property type="term" value="F:DNA binding"/>
    <property type="evidence" value="ECO:0007669"/>
    <property type="project" value="UniProtKB-KW"/>
</dbReference>
<dbReference type="PANTHER" id="PTHR31251">
    <property type="entry name" value="SQUAMOSA PROMOTER-BINDING-LIKE PROTEIN 4"/>
    <property type="match status" value="1"/>
</dbReference>
<evidence type="ECO:0000256" key="8">
    <source>
        <dbReference type="ARBA" id="ARBA00023242"/>
    </source>
</evidence>
<evidence type="ECO:0000256" key="2">
    <source>
        <dbReference type="ARBA" id="ARBA00022723"/>
    </source>
</evidence>
<dbReference type="SUPFAM" id="SSF103612">
    <property type="entry name" value="SBT domain"/>
    <property type="match status" value="1"/>
</dbReference>
<dbReference type="Gene3D" id="1.25.40.20">
    <property type="entry name" value="Ankyrin repeat-containing domain"/>
    <property type="match status" value="1"/>
</dbReference>
<comment type="subcellular location">
    <subcellularLocation>
        <location evidence="1">Nucleus</location>
    </subcellularLocation>
</comment>
<keyword evidence="3 9" id="KW-0863">Zinc-finger</keyword>
<keyword evidence="6" id="KW-0238">DNA-binding</keyword>
<evidence type="ECO:0000256" key="4">
    <source>
        <dbReference type="ARBA" id="ARBA00022833"/>
    </source>
</evidence>
<feature type="compositionally biased region" description="Basic and acidic residues" evidence="10">
    <location>
        <begin position="100"/>
        <end position="111"/>
    </location>
</feature>
<reference evidence="12" key="1">
    <citation type="submission" date="2020-02" db="EMBL/GenBank/DDBJ databases">
        <authorList>
            <person name="Scholz U."/>
            <person name="Mascher M."/>
            <person name="Fiebig A."/>
        </authorList>
    </citation>
    <scope>NUCLEOTIDE SEQUENCE</scope>
</reference>
<dbReference type="OrthoDB" id="514967at2759"/>
<feature type="compositionally biased region" description="Low complexity" evidence="10">
    <location>
        <begin position="533"/>
        <end position="547"/>
    </location>
</feature>
<evidence type="ECO:0000256" key="7">
    <source>
        <dbReference type="ARBA" id="ARBA00023163"/>
    </source>
</evidence>
<feature type="region of interest" description="Disordered" evidence="10">
    <location>
        <begin position="35"/>
        <end position="57"/>
    </location>
</feature>
<keyword evidence="7" id="KW-0804">Transcription</keyword>
<organism evidence="12 13">
    <name type="scientific">Spirodela intermedia</name>
    <name type="common">Intermediate duckweed</name>
    <dbReference type="NCBI Taxonomy" id="51605"/>
    <lineage>
        <taxon>Eukaryota</taxon>
        <taxon>Viridiplantae</taxon>
        <taxon>Streptophyta</taxon>
        <taxon>Embryophyta</taxon>
        <taxon>Tracheophyta</taxon>
        <taxon>Spermatophyta</taxon>
        <taxon>Magnoliopsida</taxon>
        <taxon>Liliopsida</taxon>
        <taxon>Araceae</taxon>
        <taxon>Lemnoideae</taxon>
        <taxon>Spirodela</taxon>
    </lineage>
</organism>
<dbReference type="Gene3D" id="4.10.1100.10">
    <property type="entry name" value="Transcription factor, SBP-box domain"/>
    <property type="match status" value="1"/>
</dbReference>
<dbReference type="PANTHER" id="PTHR31251:SF223">
    <property type="entry name" value="SBP-TYPE DOMAIN-CONTAINING PROTEIN"/>
    <property type="match status" value="1"/>
</dbReference>
<feature type="compositionally biased region" description="Polar residues" evidence="10">
    <location>
        <begin position="448"/>
        <end position="464"/>
    </location>
</feature>
<dbReference type="SUPFAM" id="SSF48403">
    <property type="entry name" value="Ankyrin repeat"/>
    <property type="match status" value="1"/>
</dbReference>
<feature type="compositionally biased region" description="Polar residues" evidence="10">
    <location>
        <begin position="521"/>
        <end position="532"/>
    </location>
</feature>
<evidence type="ECO:0000256" key="10">
    <source>
        <dbReference type="SAM" id="MobiDB-lite"/>
    </source>
</evidence>
<dbReference type="AlphaFoldDB" id="A0A7I8LDE6"/>
<dbReference type="InterPro" id="IPR036770">
    <property type="entry name" value="Ankyrin_rpt-contain_sf"/>
</dbReference>
<dbReference type="FunFam" id="4.10.1100.10:FF:000001">
    <property type="entry name" value="Squamosa promoter-binding-like protein 14"/>
    <property type="match status" value="1"/>
</dbReference>
<evidence type="ECO:0000256" key="1">
    <source>
        <dbReference type="ARBA" id="ARBA00004123"/>
    </source>
</evidence>
<evidence type="ECO:0000313" key="13">
    <source>
        <dbReference type="Proteomes" id="UP000663760"/>
    </source>
</evidence>
<name>A0A7I8LDE6_SPIIN</name>
<feature type="domain" description="SBP-type" evidence="11">
    <location>
        <begin position="162"/>
        <end position="239"/>
    </location>
</feature>
<protein>
    <recommendedName>
        <fullName evidence="11">SBP-type domain-containing protein</fullName>
    </recommendedName>
</protein>
<keyword evidence="8" id="KW-0539">Nucleus</keyword>